<reference evidence="1" key="1">
    <citation type="submission" date="2016-10" db="EMBL/GenBank/DDBJ databases">
        <authorList>
            <person name="Benchimol M."/>
            <person name="Almeida L.G."/>
            <person name="Vasconcelos A.T."/>
            <person name="Perreira-Neves A."/>
            <person name="Rosa I.A."/>
            <person name="Tasca T."/>
            <person name="Bogo M.R."/>
            <person name="de Souza W."/>
        </authorList>
    </citation>
    <scope>NUCLEOTIDE SEQUENCE [LARGE SCALE GENOMIC DNA]</scope>
    <source>
        <strain evidence="1">K</strain>
    </source>
</reference>
<dbReference type="Gene3D" id="6.10.140.1230">
    <property type="match status" value="1"/>
</dbReference>
<dbReference type="GeneID" id="94847279"/>
<protein>
    <submittedName>
        <fullName evidence="1">Charged multivesicular body protein 1b</fullName>
    </submittedName>
</protein>
<dbReference type="Proteomes" id="UP000179807">
    <property type="component" value="Unassembled WGS sequence"/>
</dbReference>
<dbReference type="VEuPathDB" id="TrichDB:TRFO_39326"/>
<name>A0A1J4J5H7_9EUKA</name>
<accession>A0A1J4J5H7</accession>
<dbReference type="AlphaFoldDB" id="A0A1J4J5H7"/>
<dbReference type="EMBL" id="MLAK01001314">
    <property type="protein sequence ID" value="OHS94512.1"/>
    <property type="molecule type" value="Genomic_DNA"/>
</dbReference>
<sequence>MADKQQEIIFQLRFQEKMLMKQAEREEKAANKERGIAKRHLAKGERNFAQLHATNSVRSSQHAQFLRENAARVSQMVADLRMAEVQAKMAKTLNTAVKEMEKYIGKMDLEKIAMMTLKYDQIRGKTQEAHQILAPADADLEANCESLLNDLDNEVMTESLMNAPVIPTSAVPAQAQTNHAVAQPS</sequence>
<comment type="caution">
    <text evidence="1">The sequence shown here is derived from an EMBL/GenBank/DDBJ whole genome shotgun (WGS) entry which is preliminary data.</text>
</comment>
<evidence type="ECO:0000313" key="1">
    <source>
        <dbReference type="EMBL" id="OHS94512.1"/>
    </source>
</evidence>
<dbReference type="OrthoDB" id="10266568at2759"/>
<organism evidence="1 2">
    <name type="scientific">Tritrichomonas foetus</name>
    <dbReference type="NCBI Taxonomy" id="1144522"/>
    <lineage>
        <taxon>Eukaryota</taxon>
        <taxon>Metamonada</taxon>
        <taxon>Parabasalia</taxon>
        <taxon>Tritrichomonadida</taxon>
        <taxon>Tritrichomonadidae</taxon>
        <taxon>Tritrichomonas</taxon>
    </lineage>
</organism>
<gene>
    <name evidence="1" type="ORF">TRFO_39326</name>
</gene>
<proteinExistence type="predicted"/>
<dbReference type="RefSeq" id="XP_068347649.1">
    <property type="nucleotide sequence ID" value="XM_068512575.1"/>
</dbReference>
<keyword evidence="2" id="KW-1185">Reference proteome</keyword>
<evidence type="ECO:0000313" key="2">
    <source>
        <dbReference type="Proteomes" id="UP000179807"/>
    </source>
</evidence>